<gene>
    <name evidence="1" type="ORF">RZO73_29630</name>
</gene>
<reference evidence="1" key="1">
    <citation type="submission" date="2023-10" db="EMBL/GenBank/DDBJ databases">
        <title>Surveillance and assessment of the effects of hospital wastewater treatment on clearance of pathogenic bacterial and antimicrobial resistance genes.</title>
        <authorList>
            <person name="Wu Y."/>
        </authorList>
    </citation>
    <scope>NUCLEOTIDE SEQUENCE</scope>
    <source>
        <strain evidence="1">23-M-SY-8</strain>
    </source>
</reference>
<accession>A0AAE4MXQ8</accession>
<dbReference type="AlphaFoldDB" id="A0AAE4MXQ8"/>
<comment type="caution">
    <text evidence="1">The sequence shown here is derived from an EMBL/GenBank/DDBJ whole genome shotgun (WGS) entry which is preliminary data.</text>
</comment>
<dbReference type="RefSeq" id="WP_211775452.1">
    <property type="nucleotide sequence ID" value="NZ_JAVBHL010000003.1"/>
</dbReference>
<name>A0AAE4MXQ8_9ENTR</name>
<protein>
    <submittedName>
        <fullName evidence="1">Uncharacterized protein</fullName>
    </submittedName>
</protein>
<proteinExistence type="predicted"/>
<organism evidence="1 2">
    <name type="scientific">Klebsiella quasipneumoniae subsp. similipneumoniae</name>
    <dbReference type="NCBI Taxonomy" id="1463164"/>
    <lineage>
        <taxon>Bacteria</taxon>
        <taxon>Pseudomonadati</taxon>
        <taxon>Pseudomonadota</taxon>
        <taxon>Gammaproteobacteria</taxon>
        <taxon>Enterobacterales</taxon>
        <taxon>Enterobacteriaceae</taxon>
        <taxon>Klebsiella/Raoultella group</taxon>
        <taxon>Klebsiella</taxon>
        <taxon>Klebsiella pneumoniae complex</taxon>
    </lineage>
</organism>
<sequence length="80" mass="9044">MRLFMEVQEVSYASKAPAQWLRTHTANSLIAEREKNCADLHSYERGQVLMAEIGWVGGLPAFYPDKMYKTSCAASFLNTI</sequence>
<evidence type="ECO:0000313" key="2">
    <source>
        <dbReference type="Proteomes" id="UP001187239"/>
    </source>
</evidence>
<dbReference type="Proteomes" id="UP001187239">
    <property type="component" value="Unassembled WGS sequence"/>
</dbReference>
<dbReference type="EMBL" id="JAWHXQ010000053">
    <property type="protein sequence ID" value="MDV0614640.1"/>
    <property type="molecule type" value="Genomic_DNA"/>
</dbReference>
<evidence type="ECO:0000313" key="1">
    <source>
        <dbReference type="EMBL" id="MDV0614640.1"/>
    </source>
</evidence>